<gene>
    <name evidence="1" type="ORF">SMRZ_LOCUS15149</name>
</gene>
<evidence type="ECO:0000313" key="2">
    <source>
        <dbReference type="Proteomes" id="UP000277204"/>
    </source>
</evidence>
<dbReference type="EMBL" id="UZAI01016884">
    <property type="protein sequence ID" value="VDP17592.1"/>
    <property type="molecule type" value="Genomic_DNA"/>
</dbReference>
<dbReference type="Proteomes" id="UP000277204">
    <property type="component" value="Unassembled WGS sequence"/>
</dbReference>
<dbReference type="AlphaFoldDB" id="A0A183MGH4"/>
<keyword evidence="2" id="KW-1185">Reference proteome</keyword>
<reference evidence="1 2" key="1">
    <citation type="submission" date="2018-11" db="EMBL/GenBank/DDBJ databases">
        <authorList>
            <consortium name="Pathogen Informatics"/>
        </authorList>
    </citation>
    <scope>NUCLEOTIDE SEQUENCE [LARGE SCALE GENOMIC DNA]</scope>
    <source>
        <strain evidence="1 2">Zambia</strain>
    </source>
</reference>
<protein>
    <submittedName>
        <fullName evidence="1">Uncharacterized protein</fullName>
    </submittedName>
</protein>
<evidence type="ECO:0000313" key="1">
    <source>
        <dbReference type="EMBL" id="VDP17592.1"/>
    </source>
</evidence>
<proteinExistence type="predicted"/>
<organism evidence="1 2">
    <name type="scientific">Schistosoma margrebowiei</name>
    <dbReference type="NCBI Taxonomy" id="48269"/>
    <lineage>
        <taxon>Eukaryota</taxon>
        <taxon>Metazoa</taxon>
        <taxon>Spiralia</taxon>
        <taxon>Lophotrochozoa</taxon>
        <taxon>Platyhelminthes</taxon>
        <taxon>Trematoda</taxon>
        <taxon>Digenea</taxon>
        <taxon>Strigeidida</taxon>
        <taxon>Schistosomatoidea</taxon>
        <taxon>Schistosomatidae</taxon>
        <taxon>Schistosoma</taxon>
    </lineage>
</organism>
<sequence length="97" mass="10859">MVVEGSQQKTLGPGFVIFGARQQGVPVILREPMLPDGKARTRKQQLTVEQEQNVKAQAEYTEANEQAKRSTIADKKKYVEDLTTTEEKAAREGNLKQ</sequence>
<name>A0A183MGH4_9TREM</name>
<accession>A0A183MGH4</accession>